<dbReference type="RefSeq" id="WP_263072704.1">
    <property type="nucleotide sequence ID" value="NZ_JAOUSF010000002.1"/>
</dbReference>
<keyword evidence="2" id="KW-1185">Reference proteome</keyword>
<reference evidence="1" key="1">
    <citation type="submission" date="2022-10" db="EMBL/GenBank/DDBJ databases">
        <title>Description of Fervidibacillus gen. nov. in the family Fervidibacillaceae fam. nov. with two species, Fervidibacillus albus sp. nov., and Fervidibacillus halotolerans sp. nov., isolated from tidal flat sediments.</title>
        <authorList>
            <person name="Kwon K.K."/>
            <person name="Yang S.-H."/>
        </authorList>
    </citation>
    <scope>NUCLEOTIDE SEQUENCE</scope>
    <source>
        <strain evidence="1">JCM 19140</strain>
    </source>
</reference>
<evidence type="ECO:0000313" key="1">
    <source>
        <dbReference type="EMBL" id="MCU9612833.1"/>
    </source>
</evidence>
<dbReference type="Proteomes" id="UP001209318">
    <property type="component" value="Unassembled WGS sequence"/>
</dbReference>
<dbReference type="AlphaFoldDB" id="A0AAE3IQR4"/>
<protein>
    <submittedName>
        <fullName evidence="1">Sporulation protein YunB</fullName>
    </submittedName>
</protein>
<dbReference type="Pfam" id="PF09560">
    <property type="entry name" value="Spore_YunB"/>
    <property type="match status" value="1"/>
</dbReference>
<evidence type="ECO:0000313" key="2">
    <source>
        <dbReference type="Proteomes" id="UP001209318"/>
    </source>
</evidence>
<dbReference type="PIRSF" id="PIRSF021383">
    <property type="entry name" value="YunB"/>
    <property type="match status" value="1"/>
</dbReference>
<dbReference type="NCBIfam" id="TIGR02832">
    <property type="entry name" value="spo_yunB"/>
    <property type="match status" value="1"/>
</dbReference>
<organism evidence="1 2">
    <name type="scientific">Perspicuibacillus lycopersici</name>
    <dbReference type="NCBI Taxonomy" id="1325689"/>
    <lineage>
        <taxon>Bacteria</taxon>
        <taxon>Bacillati</taxon>
        <taxon>Bacillota</taxon>
        <taxon>Bacilli</taxon>
        <taxon>Bacillales</taxon>
        <taxon>Bacillaceae</taxon>
        <taxon>Perspicuibacillus</taxon>
    </lineage>
</organism>
<sequence>MKFRRYRSRFRKYRPMKPHKPLPFRYVCLLTFVFFLLSTSIGLWIVNKGIKPTFIAYAESQSVNLATYVMNKAIEEEIGKGGLSLENITKVISYENGTQTIFDTEKIIEISTKITSNVLKHINGLEHDHTFSTGLATEGEINQLEVVEGEGLKFKVPFGRITNNVLLGGIGPDIPVSFHAIGDIQYNYETISEPQEINSTWYEIRLHMEVGIQMIVPFTSEMKIIPRDVILASGIIKGEVPQFYGSGGQLTPSIVVPNDEDQEDKKE</sequence>
<proteinExistence type="predicted"/>
<comment type="caution">
    <text evidence="1">The sequence shown here is derived from an EMBL/GenBank/DDBJ whole genome shotgun (WGS) entry which is preliminary data.</text>
</comment>
<dbReference type="InterPro" id="IPR014197">
    <property type="entry name" value="Sporulation_prot_YunB"/>
</dbReference>
<gene>
    <name evidence="1" type="primary">yunB</name>
    <name evidence="1" type="ORF">OEV98_04630</name>
</gene>
<accession>A0AAE3IQR4</accession>
<dbReference type="EMBL" id="JAOUSF010000002">
    <property type="protein sequence ID" value="MCU9612833.1"/>
    <property type="molecule type" value="Genomic_DNA"/>
</dbReference>
<name>A0AAE3IQR4_9BACI</name>